<accession>A0A1B3ZCI1</accession>
<dbReference type="AlphaFoldDB" id="A0A1B3ZCI1"/>
<organism evidence="1 2">
    <name type="scientific">Sphingomonas panacis</name>
    <dbReference type="NCBI Taxonomy" id="1560345"/>
    <lineage>
        <taxon>Bacteria</taxon>
        <taxon>Pseudomonadati</taxon>
        <taxon>Pseudomonadota</taxon>
        <taxon>Alphaproteobacteria</taxon>
        <taxon>Sphingomonadales</taxon>
        <taxon>Sphingomonadaceae</taxon>
        <taxon>Sphingomonas</taxon>
    </lineage>
</organism>
<proteinExistence type="predicted"/>
<dbReference type="EMBL" id="CP014168">
    <property type="protein sequence ID" value="AOH85133.1"/>
    <property type="molecule type" value="Genomic_DNA"/>
</dbReference>
<evidence type="ECO:0000313" key="2">
    <source>
        <dbReference type="Proteomes" id="UP000094256"/>
    </source>
</evidence>
<name>A0A1B3ZCI1_9SPHN</name>
<dbReference type="OrthoDB" id="4774002at2"/>
<gene>
    <name evidence="1" type="ORF">AWL63_15370</name>
</gene>
<keyword evidence="2" id="KW-1185">Reference proteome</keyword>
<reference evidence="1 2" key="1">
    <citation type="submission" date="2016-01" db="EMBL/GenBank/DDBJ databases">
        <title>Complete genome and mega plasmid sequence of Sphingomonas panacis DCY99 elicits systemic resistance in rice to Xanthomonas oryzae.</title>
        <authorList>
            <person name="Kim Y.J."/>
            <person name="Yang D.C."/>
            <person name="Sing P."/>
        </authorList>
    </citation>
    <scope>NUCLEOTIDE SEQUENCE [LARGE SCALE GENOMIC DNA]</scope>
    <source>
        <strain evidence="1 2">DCY99</strain>
    </source>
</reference>
<dbReference type="KEGG" id="span:AWL63_15370"/>
<evidence type="ECO:0000313" key="1">
    <source>
        <dbReference type="EMBL" id="AOH85133.1"/>
    </source>
</evidence>
<dbReference type="Proteomes" id="UP000094256">
    <property type="component" value="Chromosome"/>
</dbReference>
<dbReference type="STRING" id="1560345.AWL63_15370"/>
<protein>
    <submittedName>
        <fullName evidence="1">Uncharacterized protein</fullName>
    </submittedName>
</protein>
<sequence>MDDGPAIARVVVDAALAGDLQACNIALARIAPAIKPQAERVSFDFDATAPISKRGLKAAER</sequence>